<feature type="region of interest" description="Disordered" evidence="3">
    <location>
        <begin position="1"/>
        <end position="27"/>
    </location>
</feature>
<evidence type="ECO:0000256" key="4">
    <source>
        <dbReference type="SAM" id="Phobius"/>
    </source>
</evidence>
<reference evidence="6 7" key="1">
    <citation type="submission" date="2009-11" db="EMBL/GenBank/DDBJ databases">
        <title>Annotation of Allomyces macrogynus ATCC 38327.</title>
        <authorList>
            <consortium name="The Broad Institute Genome Sequencing Platform"/>
            <person name="Russ C."/>
            <person name="Cuomo C."/>
            <person name="Burger G."/>
            <person name="Gray M.W."/>
            <person name="Holland P.W.H."/>
            <person name="King N."/>
            <person name="Lang F.B.F."/>
            <person name="Roger A.J."/>
            <person name="Ruiz-Trillo I."/>
            <person name="Young S.K."/>
            <person name="Zeng Q."/>
            <person name="Gargeya S."/>
            <person name="Fitzgerald M."/>
            <person name="Haas B."/>
            <person name="Abouelleil A."/>
            <person name="Alvarado L."/>
            <person name="Arachchi H.M."/>
            <person name="Berlin A."/>
            <person name="Chapman S.B."/>
            <person name="Gearin G."/>
            <person name="Goldberg J."/>
            <person name="Griggs A."/>
            <person name="Gujja S."/>
            <person name="Hansen M."/>
            <person name="Heiman D."/>
            <person name="Howarth C."/>
            <person name="Larimer J."/>
            <person name="Lui A."/>
            <person name="MacDonald P.J.P."/>
            <person name="McCowen C."/>
            <person name="Montmayeur A."/>
            <person name="Murphy C."/>
            <person name="Neiman D."/>
            <person name="Pearson M."/>
            <person name="Priest M."/>
            <person name="Roberts A."/>
            <person name="Saif S."/>
            <person name="Shea T."/>
            <person name="Sisk P."/>
            <person name="Stolte C."/>
            <person name="Sykes S."/>
            <person name="Wortman J."/>
            <person name="Nusbaum C."/>
            <person name="Birren B."/>
        </authorList>
    </citation>
    <scope>NUCLEOTIDE SEQUENCE [LARGE SCALE GENOMIC DNA]</scope>
    <source>
        <strain evidence="6 7">ATCC 38327</strain>
    </source>
</reference>
<dbReference type="PROSITE" id="PS50850">
    <property type="entry name" value="MFS"/>
    <property type="match status" value="1"/>
</dbReference>
<feature type="transmembrane region" description="Helical" evidence="4">
    <location>
        <begin position="360"/>
        <end position="379"/>
    </location>
</feature>
<protein>
    <recommendedName>
        <fullName evidence="5">Major facilitator superfamily (MFS) profile domain-containing protein</fullName>
    </recommendedName>
</protein>
<proteinExistence type="inferred from homology"/>
<evidence type="ECO:0000256" key="1">
    <source>
        <dbReference type="ARBA" id="ARBA00004141"/>
    </source>
</evidence>
<evidence type="ECO:0000313" key="7">
    <source>
        <dbReference type="Proteomes" id="UP000054350"/>
    </source>
</evidence>
<dbReference type="InterPro" id="IPR011701">
    <property type="entry name" value="MFS"/>
</dbReference>
<keyword evidence="4" id="KW-0812">Transmembrane</keyword>
<feature type="domain" description="Major facilitator superfamily (MFS) profile" evidence="5">
    <location>
        <begin position="118"/>
        <end position="522"/>
    </location>
</feature>
<dbReference type="STRING" id="578462.A0A0L0SQS0"/>
<feature type="transmembrane region" description="Helical" evidence="4">
    <location>
        <begin position="277"/>
        <end position="298"/>
    </location>
</feature>
<accession>A0A0L0SQS0</accession>
<evidence type="ECO:0000256" key="3">
    <source>
        <dbReference type="SAM" id="MobiDB-lite"/>
    </source>
</evidence>
<feature type="transmembrane region" description="Helical" evidence="4">
    <location>
        <begin position="160"/>
        <end position="182"/>
    </location>
</feature>
<dbReference type="PANTHER" id="PTHR11360:SF284">
    <property type="entry name" value="EG:103B4.3 PROTEIN-RELATED"/>
    <property type="match status" value="1"/>
</dbReference>
<dbReference type="SUPFAM" id="SSF103473">
    <property type="entry name" value="MFS general substrate transporter"/>
    <property type="match status" value="1"/>
</dbReference>
<feature type="transmembrane region" description="Helical" evidence="4">
    <location>
        <begin position="249"/>
        <end position="271"/>
    </location>
</feature>
<dbReference type="eggNOG" id="KOG2504">
    <property type="taxonomic scope" value="Eukaryota"/>
</dbReference>
<dbReference type="GO" id="GO:0016020">
    <property type="term" value="C:membrane"/>
    <property type="evidence" value="ECO:0007669"/>
    <property type="project" value="UniProtKB-SubCell"/>
</dbReference>
<dbReference type="Proteomes" id="UP000054350">
    <property type="component" value="Unassembled WGS sequence"/>
</dbReference>
<keyword evidence="7" id="KW-1185">Reference proteome</keyword>
<feature type="transmembrane region" description="Helical" evidence="4">
    <location>
        <begin position="493"/>
        <end position="518"/>
    </location>
</feature>
<reference evidence="7" key="2">
    <citation type="submission" date="2009-11" db="EMBL/GenBank/DDBJ databases">
        <title>The Genome Sequence of Allomyces macrogynus strain ATCC 38327.</title>
        <authorList>
            <consortium name="The Broad Institute Genome Sequencing Platform"/>
            <person name="Russ C."/>
            <person name="Cuomo C."/>
            <person name="Shea T."/>
            <person name="Young S.K."/>
            <person name="Zeng Q."/>
            <person name="Koehrsen M."/>
            <person name="Haas B."/>
            <person name="Borodovsky M."/>
            <person name="Guigo R."/>
            <person name="Alvarado L."/>
            <person name="Berlin A."/>
            <person name="Borenstein D."/>
            <person name="Chen Z."/>
            <person name="Engels R."/>
            <person name="Freedman E."/>
            <person name="Gellesch M."/>
            <person name="Goldberg J."/>
            <person name="Griggs A."/>
            <person name="Gujja S."/>
            <person name="Heiman D."/>
            <person name="Hepburn T."/>
            <person name="Howarth C."/>
            <person name="Jen D."/>
            <person name="Larson L."/>
            <person name="Lewis B."/>
            <person name="Mehta T."/>
            <person name="Park D."/>
            <person name="Pearson M."/>
            <person name="Roberts A."/>
            <person name="Saif S."/>
            <person name="Shenoy N."/>
            <person name="Sisk P."/>
            <person name="Stolte C."/>
            <person name="Sykes S."/>
            <person name="Walk T."/>
            <person name="White J."/>
            <person name="Yandava C."/>
            <person name="Burger G."/>
            <person name="Gray M.W."/>
            <person name="Holland P.W.H."/>
            <person name="King N."/>
            <person name="Lang F.B.F."/>
            <person name="Roger A.J."/>
            <person name="Ruiz-Trillo I."/>
            <person name="Lander E."/>
            <person name="Nusbaum C."/>
        </authorList>
    </citation>
    <scope>NUCLEOTIDE SEQUENCE [LARGE SCALE GENOMIC DNA]</scope>
    <source>
        <strain evidence="7">ATCC 38327</strain>
    </source>
</reference>
<feature type="transmembrane region" description="Helical" evidence="4">
    <location>
        <begin position="391"/>
        <end position="412"/>
    </location>
</feature>
<feature type="transmembrane region" description="Helical" evidence="4">
    <location>
        <begin position="327"/>
        <end position="348"/>
    </location>
</feature>
<dbReference type="AlphaFoldDB" id="A0A0L0SQS0"/>
<evidence type="ECO:0000256" key="2">
    <source>
        <dbReference type="ARBA" id="ARBA00006727"/>
    </source>
</evidence>
<dbReference type="InterPro" id="IPR036259">
    <property type="entry name" value="MFS_trans_sf"/>
</dbReference>
<comment type="subcellular location">
    <subcellularLocation>
        <location evidence="1">Membrane</location>
        <topology evidence="1">Multi-pass membrane protein</topology>
    </subcellularLocation>
</comment>
<evidence type="ECO:0000313" key="6">
    <source>
        <dbReference type="EMBL" id="KNE64724.1"/>
    </source>
</evidence>
<comment type="similarity">
    <text evidence="2">Belongs to the major facilitator superfamily. Monocarboxylate porter (TC 2.A.1.13) family.</text>
</comment>
<feature type="transmembrane region" description="Helical" evidence="4">
    <location>
        <begin position="118"/>
        <end position="140"/>
    </location>
</feature>
<dbReference type="Pfam" id="PF07690">
    <property type="entry name" value="MFS_1"/>
    <property type="match status" value="1"/>
</dbReference>
<dbReference type="VEuPathDB" id="FungiDB:AMAG_10073"/>
<evidence type="ECO:0000259" key="5">
    <source>
        <dbReference type="PROSITE" id="PS50850"/>
    </source>
</evidence>
<feature type="transmembrane region" description="Helical" evidence="4">
    <location>
        <begin position="418"/>
        <end position="445"/>
    </location>
</feature>
<dbReference type="InterPro" id="IPR020846">
    <property type="entry name" value="MFS_dom"/>
</dbReference>
<dbReference type="OrthoDB" id="2213137at2759"/>
<feature type="transmembrane region" description="Helical" evidence="4">
    <location>
        <begin position="189"/>
        <end position="208"/>
    </location>
</feature>
<dbReference type="Gene3D" id="1.20.1250.20">
    <property type="entry name" value="MFS general substrate transporter like domains"/>
    <property type="match status" value="2"/>
</dbReference>
<dbReference type="CDD" id="cd17352">
    <property type="entry name" value="MFS_MCT_SLC16"/>
    <property type="match status" value="1"/>
</dbReference>
<gene>
    <name evidence="6" type="ORF">AMAG_10073</name>
</gene>
<dbReference type="EMBL" id="GG745345">
    <property type="protein sequence ID" value="KNE64724.1"/>
    <property type="molecule type" value="Genomic_DNA"/>
</dbReference>
<name>A0A0L0SQS0_ALLM3</name>
<keyword evidence="4" id="KW-1133">Transmembrane helix</keyword>
<dbReference type="GO" id="GO:0022857">
    <property type="term" value="F:transmembrane transporter activity"/>
    <property type="evidence" value="ECO:0007669"/>
    <property type="project" value="InterPro"/>
</dbReference>
<dbReference type="PANTHER" id="PTHR11360">
    <property type="entry name" value="MONOCARBOXYLATE TRANSPORTER"/>
    <property type="match status" value="1"/>
</dbReference>
<dbReference type="InterPro" id="IPR050327">
    <property type="entry name" value="Proton-linked_MCT"/>
</dbReference>
<organism evidence="6 7">
    <name type="scientific">Allomyces macrogynus (strain ATCC 38327)</name>
    <name type="common">Allomyces javanicus var. macrogynus</name>
    <dbReference type="NCBI Taxonomy" id="578462"/>
    <lineage>
        <taxon>Eukaryota</taxon>
        <taxon>Fungi</taxon>
        <taxon>Fungi incertae sedis</taxon>
        <taxon>Blastocladiomycota</taxon>
        <taxon>Blastocladiomycetes</taxon>
        <taxon>Blastocladiales</taxon>
        <taxon>Blastocladiaceae</taxon>
        <taxon>Allomyces</taxon>
    </lineage>
</organism>
<keyword evidence="4" id="KW-0472">Membrane</keyword>
<feature type="transmembrane region" description="Helical" evidence="4">
    <location>
        <begin position="220"/>
        <end position="242"/>
    </location>
</feature>
<sequence length="527" mass="55765">MSSSAAPLPASPASPPDSARPSLEAVPLVPVSNTTTLVANDITLLLDDRKALAESGADATEDKGTDAPHRTRLLQDVLSDDKSKKCHFDDSDDLDDGASIQELRPHDLAHAPVDGGRYAWLAVLASFLIHFASFGHQYAFGLYQKQYQTVDFPHAAPSSISLIGTAGPCVMFISGVFVGRLAERVPFQAVIFTGSILLPAGFFLASFATEVWQLVLTQGVVYGLGSALTYFPGVSLPAQWWIKRRSLAVGIAVSGTGFGGIAVTQLVGALLPRVGTAWTLRICGFASLALLLMASAMVRTRLPLTAHQTGQTRPPLFDWTRFRDARFVALMVVTIGFPFGYMIPFIALPTYLSSVAHQSPAFTTTLLTIINVLSIVGRVGTGWVADRVGNINTYMISLVVTGAATLAFWLPAGGNTALLFVYAVVFGLSAGGFIGLNATVIAQLFGIEELPSMLGMLYTGTAAGNLAGPPIAAALITACTNASGIYSTPAREYAGAIVFAALTMLFGAAGSVYLRFVLLDRRVRIKV</sequence>